<feature type="region of interest" description="Disordered" evidence="1">
    <location>
        <begin position="1"/>
        <end position="68"/>
    </location>
</feature>
<evidence type="ECO:0000313" key="2">
    <source>
        <dbReference type="EMBL" id="TRZ14260.1"/>
    </source>
</evidence>
<dbReference type="Proteomes" id="UP000796761">
    <property type="component" value="Unassembled WGS sequence"/>
</dbReference>
<feature type="compositionally biased region" description="Basic and acidic residues" evidence="1">
    <location>
        <begin position="59"/>
        <end position="68"/>
    </location>
</feature>
<accession>A0A8K1GAD9</accession>
<keyword evidence="3" id="KW-1185">Reference proteome</keyword>
<feature type="compositionally biased region" description="Low complexity" evidence="1">
    <location>
        <begin position="30"/>
        <end position="45"/>
    </location>
</feature>
<evidence type="ECO:0000313" key="3">
    <source>
        <dbReference type="Proteomes" id="UP000796761"/>
    </source>
</evidence>
<proteinExistence type="predicted"/>
<sequence>MSGGAPRRGTDGAEVLSPPPAEGEDPLRPSKGSPLSLASRSSSPGCEEEEWVAAFRSPPGDRRVEHPEIAGRRKVSPLNDNLSPWEEWFIGKEKELRARLQARVAEVVTSSYFDSKSNKDSKHRILFSSVVET</sequence>
<dbReference type="EMBL" id="SWJQ01000450">
    <property type="protein sequence ID" value="TRZ14260.1"/>
    <property type="molecule type" value="Genomic_DNA"/>
</dbReference>
<gene>
    <name evidence="2" type="ORF">HGM15179_012842</name>
</gene>
<protein>
    <submittedName>
        <fullName evidence="2">Uncharacterized protein</fullName>
    </submittedName>
</protein>
<reference evidence="2" key="1">
    <citation type="submission" date="2019-04" db="EMBL/GenBank/DDBJ databases">
        <title>Genome assembly of Zosterops borbonicus 15179.</title>
        <authorList>
            <person name="Leroy T."/>
            <person name="Anselmetti Y."/>
            <person name="Tilak M.-K."/>
            <person name="Nabholz B."/>
        </authorList>
    </citation>
    <scope>NUCLEOTIDE SEQUENCE</scope>
    <source>
        <strain evidence="2">HGM_15179</strain>
        <tissue evidence="2">Muscle</tissue>
    </source>
</reference>
<dbReference type="AlphaFoldDB" id="A0A8K1GAD9"/>
<organism evidence="2 3">
    <name type="scientific">Zosterops borbonicus</name>
    <dbReference type="NCBI Taxonomy" id="364589"/>
    <lineage>
        <taxon>Eukaryota</taxon>
        <taxon>Metazoa</taxon>
        <taxon>Chordata</taxon>
        <taxon>Craniata</taxon>
        <taxon>Vertebrata</taxon>
        <taxon>Euteleostomi</taxon>
        <taxon>Archelosauria</taxon>
        <taxon>Archosauria</taxon>
        <taxon>Dinosauria</taxon>
        <taxon>Saurischia</taxon>
        <taxon>Theropoda</taxon>
        <taxon>Coelurosauria</taxon>
        <taxon>Aves</taxon>
        <taxon>Neognathae</taxon>
        <taxon>Neoaves</taxon>
        <taxon>Telluraves</taxon>
        <taxon>Australaves</taxon>
        <taxon>Passeriformes</taxon>
        <taxon>Sylvioidea</taxon>
        <taxon>Zosteropidae</taxon>
        <taxon>Zosterops</taxon>
    </lineage>
</organism>
<dbReference type="OrthoDB" id="5981665at2759"/>
<evidence type="ECO:0000256" key="1">
    <source>
        <dbReference type="SAM" id="MobiDB-lite"/>
    </source>
</evidence>
<comment type="caution">
    <text evidence="2">The sequence shown here is derived from an EMBL/GenBank/DDBJ whole genome shotgun (WGS) entry which is preliminary data.</text>
</comment>
<name>A0A8K1GAD9_9PASS</name>